<evidence type="ECO:0000313" key="3">
    <source>
        <dbReference type="Proteomes" id="UP000321306"/>
    </source>
</evidence>
<organism evidence="2 3">
    <name type="scientific">Deinococcus cellulosilyticus (strain DSM 18568 / NBRC 106333 / KACC 11606 / 5516J-15)</name>
    <dbReference type="NCBI Taxonomy" id="1223518"/>
    <lineage>
        <taxon>Bacteria</taxon>
        <taxon>Thermotogati</taxon>
        <taxon>Deinococcota</taxon>
        <taxon>Deinococci</taxon>
        <taxon>Deinococcales</taxon>
        <taxon>Deinococcaceae</taxon>
        <taxon>Deinococcus</taxon>
    </lineage>
</organism>
<evidence type="ECO:0000259" key="1">
    <source>
        <dbReference type="PROSITE" id="PS50206"/>
    </source>
</evidence>
<gene>
    <name evidence="2" type="ORF">DC3_27700</name>
</gene>
<sequence length="139" mass="15730">MGYTACVKHLLDLRDELDREAEPLSLYFEDFRSLALELSDIEAGQYELDRTLQYLVVCEVGQKSKLAVMYLQSDGIGADHLEGGILGLRKMVEQEFTLPYSDERFRQLLEHPGVRFVSRSGDALVFRGRISAEELASLA</sequence>
<dbReference type="InterPro" id="IPR001763">
    <property type="entry name" value="Rhodanese-like_dom"/>
</dbReference>
<dbReference type="EMBL" id="BJXB01000011">
    <property type="protein sequence ID" value="GEM47135.1"/>
    <property type="molecule type" value="Genomic_DNA"/>
</dbReference>
<feature type="domain" description="Rhodanese" evidence="1">
    <location>
        <begin position="29"/>
        <end position="97"/>
    </location>
</feature>
<accession>A0A511N2Q4</accession>
<name>A0A511N2Q4_DEIC1</name>
<dbReference type="AlphaFoldDB" id="A0A511N2Q4"/>
<dbReference type="Gene3D" id="3.40.250.10">
    <property type="entry name" value="Rhodanese-like domain"/>
    <property type="match status" value="1"/>
</dbReference>
<keyword evidence="3" id="KW-1185">Reference proteome</keyword>
<protein>
    <recommendedName>
        <fullName evidence="1">Rhodanese domain-containing protein</fullName>
    </recommendedName>
</protein>
<dbReference type="InterPro" id="IPR036873">
    <property type="entry name" value="Rhodanese-like_dom_sf"/>
</dbReference>
<dbReference type="SUPFAM" id="SSF52821">
    <property type="entry name" value="Rhodanese/Cell cycle control phosphatase"/>
    <property type="match status" value="1"/>
</dbReference>
<dbReference type="Proteomes" id="UP000321306">
    <property type="component" value="Unassembled WGS sequence"/>
</dbReference>
<comment type="caution">
    <text evidence="2">The sequence shown here is derived from an EMBL/GenBank/DDBJ whole genome shotgun (WGS) entry which is preliminary data.</text>
</comment>
<reference evidence="2 3" key="1">
    <citation type="submission" date="2019-07" db="EMBL/GenBank/DDBJ databases">
        <title>Whole genome shotgun sequence of Deinococcus cellulosilyticus NBRC 106333.</title>
        <authorList>
            <person name="Hosoyama A."/>
            <person name="Uohara A."/>
            <person name="Ohji S."/>
            <person name="Ichikawa N."/>
        </authorList>
    </citation>
    <scope>NUCLEOTIDE SEQUENCE [LARGE SCALE GENOMIC DNA]</scope>
    <source>
        <strain evidence="2 3">NBRC 106333</strain>
    </source>
</reference>
<dbReference type="PROSITE" id="PS50206">
    <property type="entry name" value="RHODANESE_3"/>
    <property type="match status" value="1"/>
</dbReference>
<evidence type="ECO:0000313" key="2">
    <source>
        <dbReference type="EMBL" id="GEM47135.1"/>
    </source>
</evidence>
<proteinExistence type="predicted"/>